<name>A0ACB8RTE0_9AGAM</name>
<accession>A0ACB8RTE0</accession>
<protein>
    <submittedName>
        <fullName evidence="1">Clavaminate synthase-like protein</fullName>
    </submittedName>
</protein>
<proteinExistence type="predicted"/>
<gene>
    <name evidence="1" type="ORF">FA95DRAFT_1679338</name>
</gene>
<dbReference type="Proteomes" id="UP000814033">
    <property type="component" value="Unassembled WGS sequence"/>
</dbReference>
<keyword evidence="2" id="KW-1185">Reference proteome</keyword>
<comment type="caution">
    <text evidence="1">The sequence shown here is derived from an EMBL/GenBank/DDBJ whole genome shotgun (WGS) entry which is preliminary data.</text>
</comment>
<evidence type="ECO:0000313" key="2">
    <source>
        <dbReference type="Proteomes" id="UP000814033"/>
    </source>
</evidence>
<reference evidence="1" key="1">
    <citation type="submission" date="2021-02" db="EMBL/GenBank/DDBJ databases">
        <authorList>
            <consortium name="DOE Joint Genome Institute"/>
            <person name="Ahrendt S."/>
            <person name="Looney B.P."/>
            <person name="Miyauchi S."/>
            <person name="Morin E."/>
            <person name="Drula E."/>
            <person name="Courty P.E."/>
            <person name="Chicoki N."/>
            <person name="Fauchery L."/>
            <person name="Kohler A."/>
            <person name="Kuo A."/>
            <person name="Labutti K."/>
            <person name="Pangilinan J."/>
            <person name="Lipzen A."/>
            <person name="Riley R."/>
            <person name="Andreopoulos W."/>
            <person name="He G."/>
            <person name="Johnson J."/>
            <person name="Barry K.W."/>
            <person name="Grigoriev I.V."/>
            <person name="Nagy L."/>
            <person name="Hibbett D."/>
            <person name="Henrissat B."/>
            <person name="Matheny P.B."/>
            <person name="Labbe J."/>
            <person name="Martin F."/>
        </authorList>
    </citation>
    <scope>NUCLEOTIDE SEQUENCE</scope>
    <source>
        <strain evidence="1">FP105234-sp</strain>
    </source>
</reference>
<evidence type="ECO:0000313" key="1">
    <source>
        <dbReference type="EMBL" id="KAI0047031.1"/>
    </source>
</evidence>
<organism evidence="1 2">
    <name type="scientific">Auriscalpium vulgare</name>
    <dbReference type="NCBI Taxonomy" id="40419"/>
    <lineage>
        <taxon>Eukaryota</taxon>
        <taxon>Fungi</taxon>
        <taxon>Dikarya</taxon>
        <taxon>Basidiomycota</taxon>
        <taxon>Agaricomycotina</taxon>
        <taxon>Agaricomycetes</taxon>
        <taxon>Russulales</taxon>
        <taxon>Auriscalpiaceae</taxon>
        <taxon>Auriscalpium</taxon>
    </lineage>
</organism>
<sequence length="378" mass="42520">MSAIPLDSHGLEQPNIYYHSDRAKWETCTVHRLAEDPSLPRQPLPDGFPVKVEGPMVWEASDWTDERQWLFELAEADLQEINEALAYFKGNLDQPMGFMTQATFPLPKLSPKPRSLSNELHDGRGFFVLRTIPIDAYCKEELGIRGKQDGTGAVFGHIKDLTLSHASATDSTPFGNAAYTTEAQVFHTDVDDLVALLMLEKALEGGTSRLASTARVYNELAETRPDLVKVLAEPSPLDSLGGNPPYSMRPFLFYSDPHCTGYRAQVRCPDIPPIAEAQAEALDAVHFFAEKHSFPLVLRKGDIQFISGLGLLHARDGYTDDPAHPLHLIRLWLRNEEFTWKTPPELESVWNRIYSLEPERQRFPLDPEDRTKSKGVSK</sequence>
<reference evidence="1" key="2">
    <citation type="journal article" date="2022" name="New Phytol.">
        <title>Evolutionary transition to the ectomycorrhizal habit in the genomes of a hyperdiverse lineage of mushroom-forming fungi.</title>
        <authorList>
            <person name="Looney B."/>
            <person name="Miyauchi S."/>
            <person name="Morin E."/>
            <person name="Drula E."/>
            <person name="Courty P.E."/>
            <person name="Kohler A."/>
            <person name="Kuo A."/>
            <person name="LaButti K."/>
            <person name="Pangilinan J."/>
            <person name="Lipzen A."/>
            <person name="Riley R."/>
            <person name="Andreopoulos W."/>
            <person name="He G."/>
            <person name="Johnson J."/>
            <person name="Nolan M."/>
            <person name="Tritt A."/>
            <person name="Barry K.W."/>
            <person name="Grigoriev I.V."/>
            <person name="Nagy L.G."/>
            <person name="Hibbett D."/>
            <person name="Henrissat B."/>
            <person name="Matheny P.B."/>
            <person name="Labbe J."/>
            <person name="Martin F.M."/>
        </authorList>
    </citation>
    <scope>NUCLEOTIDE SEQUENCE</scope>
    <source>
        <strain evidence="1">FP105234-sp</strain>
    </source>
</reference>
<dbReference type="EMBL" id="MU275912">
    <property type="protein sequence ID" value="KAI0047031.1"/>
    <property type="molecule type" value="Genomic_DNA"/>
</dbReference>